<evidence type="ECO:0000256" key="1">
    <source>
        <dbReference type="ARBA" id="ARBA00006817"/>
    </source>
</evidence>
<dbReference type="OrthoDB" id="9800600at2"/>
<evidence type="ECO:0000313" key="4">
    <source>
        <dbReference type="Proteomes" id="UP000193083"/>
    </source>
</evidence>
<dbReference type="AlphaFoldDB" id="A0A1X7N9V6"/>
<dbReference type="InterPro" id="IPR013538">
    <property type="entry name" value="ASHA1/2-like_C"/>
</dbReference>
<comment type="similarity">
    <text evidence="1">Belongs to the AHA1 family.</text>
</comment>
<keyword evidence="4" id="KW-1185">Reference proteome</keyword>
<dbReference type="EMBL" id="FXBL01000004">
    <property type="protein sequence ID" value="SMH34352.1"/>
    <property type="molecule type" value="Genomic_DNA"/>
</dbReference>
<organism evidence="3 4">
    <name type="scientific">Mesorhizobium australicum</name>
    <dbReference type="NCBI Taxonomy" id="536018"/>
    <lineage>
        <taxon>Bacteria</taxon>
        <taxon>Pseudomonadati</taxon>
        <taxon>Pseudomonadota</taxon>
        <taxon>Alphaproteobacteria</taxon>
        <taxon>Hyphomicrobiales</taxon>
        <taxon>Phyllobacteriaceae</taxon>
        <taxon>Mesorhizobium</taxon>
    </lineage>
</organism>
<reference evidence="3 4" key="1">
    <citation type="submission" date="2017-04" db="EMBL/GenBank/DDBJ databases">
        <authorList>
            <person name="Afonso C.L."/>
            <person name="Miller P.J."/>
            <person name="Scott M.A."/>
            <person name="Spackman E."/>
            <person name="Goraichik I."/>
            <person name="Dimitrov K.M."/>
            <person name="Suarez D.L."/>
            <person name="Swayne D.E."/>
        </authorList>
    </citation>
    <scope>NUCLEOTIDE SEQUENCE [LARGE SCALE GENOMIC DNA]</scope>
    <source>
        <strain evidence="3 4">B5P</strain>
    </source>
</reference>
<evidence type="ECO:0000313" key="3">
    <source>
        <dbReference type="EMBL" id="SMH34352.1"/>
    </source>
</evidence>
<dbReference type="Pfam" id="PF08327">
    <property type="entry name" value="AHSA1"/>
    <property type="match status" value="1"/>
</dbReference>
<dbReference type="CDD" id="cd08899">
    <property type="entry name" value="SRPBCC_CalC_Aha1-like_6"/>
    <property type="match status" value="1"/>
</dbReference>
<accession>A0A1X7N9V6</accession>
<sequence length="176" mass="19600">MSRSSETYGALIEPTTLKLQRLLPGTVDRVWGYLTKSDLRRKWLAAGEMVLEPGAPFELTWRNDELTTPPGHRPDGFAPVQSMASRIVEIDPPRRLVIGWGSEGEVTFELAPAGERVLLTIIHRRLVDRGSRLNVSAGWHAHVDILEATLAGEGPAPFWDNWVSLKGDYDRLLPPA</sequence>
<dbReference type="InterPro" id="IPR023393">
    <property type="entry name" value="START-like_dom_sf"/>
</dbReference>
<dbReference type="Proteomes" id="UP000193083">
    <property type="component" value="Unassembled WGS sequence"/>
</dbReference>
<dbReference type="RefSeq" id="WP_085463585.1">
    <property type="nucleotide sequence ID" value="NZ_FXBL01000004.1"/>
</dbReference>
<name>A0A1X7N9V6_9HYPH</name>
<dbReference type="SUPFAM" id="SSF55961">
    <property type="entry name" value="Bet v1-like"/>
    <property type="match status" value="1"/>
</dbReference>
<proteinExistence type="inferred from homology"/>
<evidence type="ECO:0000259" key="2">
    <source>
        <dbReference type="Pfam" id="PF08327"/>
    </source>
</evidence>
<protein>
    <submittedName>
        <fullName evidence="3">Uncharacterized conserved protein YndB, AHSA1/START domain</fullName>
    </submittedName>
</protein>
<gene>
    <name evidence="3" type="ORF">SAMN02982922_1497</name>
</gene>
<feature type="domain" description="Activator of Hsp90 ATPase homologue 1/2-like C-terminal" evidence="2">
    <location>
        <begin position="26"/>
        <end position="150"/>
    </location>
</feature>
<dbReference type="Gene3D" id="3.30.530.20">
    <property type="match status" value="1"/>
</dbReference>